<dbReference type="PANTHER" id="PTHR23028:SF53">
    <property type="entry name" value="ACYL_TRANSF_3 DOMAIN-CONTAINING PROTEIN"/>
    <property type="match status" value="1"/>
</dbReference>
<dbReference type="GO" id="GO:0016747">
    <property type="term" value="F:acyltransferase activity, transferring groups other than amino-acyl groups"/>
    <property type="evidence" value="ECO:0007669"/>
    <property type="project" value="InterPro"/>
</dbReference>
<accession>A0A367G2P9</accession>
<dbReference type="AlphaFoldDB" id="A0A367G2P9"/>
<feature type="transmembrane region" description="Helical" evidence="1">
    <location>
        <begin position="230"/>
        <end position="252"/>
    </location>
</feature>
<dbReference type="GO" id="GO:0016020">
    <property type="term" value="C:membrane"/>
    <property type="evidence" value="ECO:0007669"/>
    <property type="project" value="TreeGrafter"/>
</dbReference>
<feature type="domain" description="Acyltransferase 3" evidence="2">
    <location>
        <begin position="5"/>
        <end position="349"/>
    </location>
</feature>
<organism evidence="3 4">
    <name type="scientific">Blautia obeum</name>
    <dbReference type="NCBI Taxonomy" id="40520"/>
    <lineage>
        <taxon>Bacteria</taxon>
        <taxon>Bacillati</taxon>
        <taxon>Bacillota</taxon>
        <taxon>Clostridia</taxon>
        <taxon>Lachnospirales</taxon>
        <taxon>Lachnospiraceae</taxon>
        <taxon>Blautia</taxon>
    </lineage>
</organism>
<feature type="transmembrane region" description="Helical" evidence="1">
    <location>
        <begin position="84"/>
        <end position="102"/>
    </location>
</feature>
<feature type="transmembrane region" description="Helical" evidence="1">
    <location>
        <begin position="264"/>
        <end position="284"/>
    </location>
</feature>
<keyword evidence="3" id="KW-0012">Acyltransferase</keyword>
<evidence type="ECO:0000313" key="3">
    <source>
        <dbReference type="EMBL" id="RCH44251.1"/>
    </source>
</evidence>
<keyword evidence="1" id="KW-0472">Membrane</keyword>
<dbReference type="InterPro" id="IPR002656">
    <property type="entry name" value="Acyl_transf_3_dom"/>
</dbReference>
<feature type="transmembrane region" description="Helical" evidence="1">
    <location>
        <begin position="200"/>
        <end position="218"/>
    </location>
</feature>
<keyword evidence="3" id="KW-0808">Transferase</keyword>
<feature type="transmembrane region" description="Helical" evidence="1">
    <location>
        <begin position="305"/>
        <end position="325"/>
    </location>
</feature>
<sequence>MKRIKNIDLLRAGAILYIMLYHCYVLSGQPWQSHTAIHTLLTLGGEVGVTLFFLLSGYGIYLSLSSSEARGCLPGWRAFMKKRCIRIMPQYYVCITVLLIFMSTQMFSNEGLRHILAYYTFTENFSPVTHGSINGALWTMGVIFQFYLIAPFLYKAVRKNWLVSAIVSIVFTVICRFAVVRYLHNSGISDNSVYFVYERQVFSALDNFVLGMAAAAFWKQTGDRMQDYRLKLGLPVSIASTALILVWIFYYHSHGLYGTAPSGYPAHSILAGLFSILLVGFPLLPEMDFRFLHPLYFVARNQYGIYLWHMPIIMILQANAPWFNTMSQQRFWLFLPCMVVITCVFGYFATRFIDHPASAKKKG</sequence>
<gene>
    <name evidence="3" type="ORF">C4886_08040</name>
</gene>
<feature type="transmembrane region" description="Helical" evidence="1">
    <location>
        <begin position="9"/>
        <end position="27"/>
    </location>
</feature>
<reference evidence="3 4" key="1">
    <citation type="submission" date="2018-02" db="EMBL/GenBank/DDBJ databases">
        <title>Complete genome sequencing of Faecalibacterium prausnitzii strains isolated from the human gut.</title>
        <authorList>
            <person name="Fitzgerald B.C."/>
            <person name="Shkoporov A.N."/>
            <person name="Ross P.R."/>
            <person name="Hill C."/>
        </authorList>
    </citation>
    <scope>NUCLEOTIDE SEQUENCE [LARGE SCALE GENOMIC DNA]</scope>
    <source>
        <strain evidence="3 4">APC942/31-1</strain>
    </source>
</reference>
<feature type="transmembrane region" description="Helical" evidence="1">
    <location>
        <begin position="47"/>
        <end position="64"/>
    </location>
</feature>
<evidence type="ECO:0000313" key="4">
    <source>
        <dbReference type="Proteomes" id="UP000253208"/>
    </source>
</evidence>
<feature type="transmembrane region" description="Helical" evidence="1">
    <location>
        <begin position="161"/>
        <end position="180"/>
    </location>
</feature>
<evidence type="ECO:0000259" key="2">
    <source>
        <dbReference type="Pfam" id="PF01757"/>
    </source>
</evidence>
<dbReference type="EMBL" id="PSQG01000009">
    <property type="protein sequence ID" value="RCH44251.1"/>
    <property type="molecule type" value="Genomic_DNA"/>
</dbReference>
<feature type="transmembrane region" description="Helical" evidence="1">
    <location>
        <begin position="331"/>
        <end position="353"/>
    </location>
</feature>
<feature type="transmembrane region" description="Helical" evidence="1">
    <location>
        <begin position="135"/>
        <end position="154"/>
    </location>
</feature>
<keyword evidence="1" id="KW-1133">Transmembrane helix</keyword>
<name>A0A367G2P9_9FIRM</name>
<dbReference type="RefSeq" id="WP_015527472.1">
    <property type="nucleotide sequence ID" value="NZ_PSQG01000009.1"/>
</dbReference>
<evidence type="ECO:0000256" key="1">
    <source>
        <dbReference type="SAM" id="Phobius"/>
    </source>
</evidence>
<keyword evidence="1" id="KW-0812">Transmembrane</keyword>
<proteinExistence type="predicted"/>
<dbReference type="Proteomes" id="UP000253208">
    <property type="component" value="Unassembled WGS sequence"/>
</dbReference>
<dbReference type="Pfam" id="PF01757">
    <property type="entry name" value="Acyl_transf_3"/>
    <property type="match status" value="1"/>
</dbReference>
<dbReference type="PANTHER" id="PTHR23028">
    <property type="entry name" value="ACETYLTRANSFERASE"/>
    <property type="match status" value="1"/>
</dbReference>
<protein>
    <submittedName>
        <fullName evidence="3">Acyltransferase</fullName>
    </submittedName>
</protein>
<dbReference type="InterPro" id="IPR050879">
    <property type="entry name" value="Acyltransferase_3"/>
</dbReference>
<dbReference type="GO" id="GO:0000271">
    <property type="term" value="P:polysaccharide biosynthetic process"/>
    <property type="evidence" value="ECO:0007669"/>
    <property type="project" value="TreeGrafter"/>
</dbReference>
<comment type="caution">
    <text evidence="3">The sequence shown here is derived from an EMBL/GenBank/DDBJ whole genome shotgun (WGS) entry which is preliminary data.</text>
</comment>